<organism evidence="1 2">
    <name type="scientific">Cephalotrichum gorgonifer</name>
    <dbReference type="NCBI Taxonomy" id="2041049"/>
    <lineage>
        <taxon>Eukaryota</taxon>
        <taxon>Fungi</taxon>
        <taxon>Dikarya</taxon>
        <taxon>Ascomycota</taxon>
        <taxon>Pezizomycotina</taxon>
        <taxon>Sordariomycetes</taxon>
        <taxon>Hypocreomycetidae</taxon>
        <taxon>Microascales</taxon>
        <taxon>Microascaceae</taxon>
        <taxon>Cephalotrichum</taxon>
    </lineage>
</organism>
<comment type="caution">
    <text evidence="1">The sequence shown here is derived from an EMBL/GenBank/DDBJ whole genome shotgun (WGS) entry which is preliminary data.</text>
</comment>
<gene>
    <name evidence="1" type="ORF">DNG_05821</name>
</gene>
<name>A0AAE8N0B9_9PEZI</name>
<evidence type="ECO:0008006" key="3">
    <source>
        <dbReference type="Google" id="ProtNLM"/>
    </source>
</evidence>
<keyword evidence="2" id="KW-1185">Reference proteome</keyword>
<dbReference type="PANTHER" id="PTHR42085">
    <property type="entry name" value="F-BOX DOMAIN-CONTAINING PROTEIN"/>
    <property type="match status" value="1"/>
</dbReference>
<proteinExistence type="predicted"/>
<dbReference type="PANTHER" id="PTHR42085:SF6">
    <property type="entry name" value="F-BOX DOMAIN-CONTAINING PROTEIN"/>
    <property type="match status" value="1"/>
</dbReference>
<reference evidence="1" key="1">
    <citation type="submission" date="2018-03" db="EMBL/GenBank/DDBJ databases">
        <authorList>
            <person name="Guldener U."/>
        </authorList>
    </citation>
    <scope>NUCLEOTIDE SEQUENCE</scope>
</reference>
<protein>
    <recommendedName>
        <fullName evidence="3">F-box domain-containing protein</fullName>
    </recommendedName>
</protein>
<sequence length="538" mass="61035">MTPETRDHDLPGILRLSPAIRQRVYLQLGLGRWEEYGRIKHEVYNLGDQYEYQPPRNNFDKRPERGFHGLLVSCRTIYTETSTLLYSSHWFVFRYQPAKSLGPLRSLSPASIASLTNLRVILNECSCHATDNGTEGGGGCCESKRRLSFCAHVHQYDDNLHNTPLRGSGPSAKAMLAEWQATAAYLAAHVSPGQLELSLVCDVDEGEVEFASQVVEALQSFPQLKDCHVRLSKTPNGRLQDLSQDAVLKALGIRALEQPSDSITPPRRFPLMSLPVEVRLRILEYTDLISPLKEVMCWAPPTPLFLVCRLLREDANQVFFSRNRFVVIDGPTMVLLGLPDRIVSESNRMAASRFFKDVVPAGCHRHLRFVELVFPPWYAGKWPLDENHPKLEDWSDTVDWVKTRINAPALTMRMTAKFHSDEGHGGPDIELTEAEAEETMEIYFRILRPLARLGGVGGLAGFSADLTWPWLRLTSMLRGDDYEYQNWAYGVIESKELMLNEQAERLVLGDNYDRIWAMGTEKTLPKPGAWESVYERNC</sequence>
<dbReference type="AlphaFoldDB" id="A0AAE8N0B9"/>
<evidence type="ECO:0000313" key="2">
    <source>
        <dbReference type="Proteomes" id="UP001187682"/>
    </source>
</evidence>
<dbReference type="Proteomes" id="UP001187682">
    <property type="component" value="Unassembled WGS sequence"/>
</dbReference>
<dbReference type="InterPro" id="IPR038883">
    <property type="entry name" value="AN11006-like"/>
</dbReference>
<accession>A0AAE8N0B9</accession>
<dbReference type="EMBL" id="ONZQ02000007">
    <property type="protein sequence ID" value="SPO03139.1"/>
    <property type="molecule type" value="Genomic_DNA"/>
</dbReference>
<evidence type="ECO:0000313" key="1">
    <source>
        <dbReference type="EMBL" id="SPO03139.1"/>
    </source>
</evidence>